<dbReference type="AlphaFoldDB" id="A0A381TSE6"/>
<gene>
    <name evidence="1" type="ORF">METZ01_LOCUS71826</name>
</gene>
<proteinExistence type="predicted"/>
<name>A0A381TSE6_9ZZZZ</name>
<evidence type="ECO:0000313" key="1">
    <source>
        <dbReference type="EMBL" id="SVA18972.1"/>
    </source>
</evidence>
<feature type="non-terminal residue" evidence="1">
    <location>
        <position position="93"/>
    </location>
</feature>
<reference evidence="1" key="1">
    <citation type="submission" date="2018-05" db="EMBL/GenBank/DDBJ databases">
        <authorList>
            <person name="Lanie J.A."/>
            <person name="Ng W.-L."/>
            <person name="Kazmierczak K.M."/>
            <person name="Andrzejewski T.M."/>
            <person name="Davidsen T.M."/>
            <person name="Wayne K.J."/>
            <person name="Tettelin H."/>
            <person name="Glass J.I."/>
            <person name="Rusch D."/>
            <person name="Podicherti R."/>
            <person name="Tsui H.-C.T."/>
            <person name="Winkler M.E."/>
        </authorList>
    </citation>
    <scope>NUCLEOTIDE SEQUENCE</scope>
</reference>
<accession>A0A381TSE6</accession>
<organism evidence="1">
    <name type="scientific">marine metagenome</name>
    <dbReference type="NCBI Taxonomy" id="408172"/>
    <lineage>
        <taxon>unclassified sequences</taxon>
        <taxon>metagenomes</taxon>
        <taxon>ecological metagenomes</taxon>
    </lineage>
</organism>
<protein>
    <submittedName>
        <fullName evidence="1">Uncharacterized protein</fullName>
    </submittedName>
</protein>
<feature type="non-terminal residue" evidence="1">
    <location>
        <position position="1"/>
    </location>
</feature>
<sequence>VAVRDLAEHVHRSGDIHYRFDQPTTSAEGIDAQRRYQIDSVKTNANYLTEEVVTEAFNDKDLELAISGRIDGVLLRGERGDRNRCALVEEIKT</sequence>
<dbReference type="EMBL" id="UINC01005087">
    <property type="protein sequence ID" value="SVA18972.1"/>
    <property type="molecule type" value="Genomic_DNA"/>
</dbReference>